<name>A0A7X0LK39_9BACT</name>
<dbReference type="Gene3D" id="3.30.450.40">
    <property type="match status" value="1"/>
</dbReference>
<dbReference type="InterPro" id="IPR006674">
    <property type="entry name" value="HD_domain"/>
</dbReference>
<evidence type="ECO:0000313" key="4">
    <source>
        <dbReference type="Proteomes" id="UP000541810"/>
    </source>
</evidence>
<organism evidence="3 4">
    <name type="scientific">Algisphaera agarilytica</name>
    <dbReference type="NCBI Taxonomy" id="1385975"/>
    <lineage>
        <taxon>Bacteria</taxon>
        <taxon>Pseudomonadati</taxon>
        <taxon>Planctomycetota</taxon>
        <taxon>Phycisphaerae</taxon>
        <taxon>Phycisphaerales</taxon>
        <taxon>Phycisphaeraceae</taxon>
        <taxon>Algisphaera</taxon>
    </lineage>
</organism>
<dbReference type="PANTHER" id="PTHR43155:SF2">
    <property type="entry name" value="CYCLIC DI-GMP PHOSPHODIESTERASE PA4108"/>
    <property type="match status" value="1"/>
</dbReference>
<protein>
    <submittedName>
        <fullName evidence="3">HD-GYP domain-containing protein (C-di-GMP phosphodiesterase class II)</fullName>
    </submittedName>
</protein>
<gene>
    <name evidence="3" type="ORF">HNQ40_001841</name>
</gene>
<dbReference type="InterPro" id="IPR029016">
    <property type="entry name" value="GAF-like_dom_sf"/>
</dbReference>
<evidence type="ECO:0000259" key="1">
    <source>
        <dbReference type="PROSITE" id="PS51831"/>
    </source>
</evidence>
<reference evidence="3 4" key="1">
    <citation type="submission" date="2020-08" db="EMBL/GenBank/DDBJ databases">
        <title>Genomic Encyclopedia of Type Strains, Phase IV (KMG-IV): sequencing the most valuable type-strain genomes for metagenomic binning, comparative biology and taxonomic classification.</title>
        <authorList>
            <person name="Goeker M."/>
        </authorList>
    </citation>
    <scope>NUCLEOTIDE SEQUENCE [LARGE SCALE GENOMIC DNA]</scope>
    <source>
        <strain evidence="3 4">DSM 103725</strain>
    </source>
</reference>
<proteinExistence type="predicted"/>
<dbReference type="SUPFAM" id="SSF109604">
    <property type="entry name" value="HD-domain/PDEase-like"/>
    <property type="match status" value="1"/>
</dbReference>
<comment type="caution">
    <text evidence="3">The sequence shown here is derived from an EMBL/GenBank/DDBJ whole genome shotgun (WGS) entry which is preliminary data.</text>
</comment>
<dbReference type="RefSeq" id="WP_184677577.1">
    <property type="nucleotide sequence ID" value="NZ_JACHGY010000001.1"/>
</dbReference>
<evidence type="ECO:0000313" key="3">
    <source>
        <dbReference type="EMBL" id="MBB6430035.1"/>
    </source>
</evidence>
<dbReference type="InterPro" id="IPR037522">
    <property type="entry name" value="HD_GYP_dom"/>
</dbReference>
<feature type="domain" description="HD" evidence="1">
    <location>
        <begin position="356"/>
        <end position="478"/>
    </location>
</feature>
<evidence type="ECO:0000259" key="2">
    <source>
        <dbReference type="PROSITE" id="PS51832"/>
    </source>
</evidence>
<dbReference type="SUPFAM" id="SSF55781">
    <property type="entry name" value="GAF domain-like"/>
    <property type="match status" value="1"/>
</dbReference>
<dbReference type="PROSITE" id="PS51831">
    <property type="entry name" value="HD"/>
    <property type="match status" value="1"/>
</dbReference>
<dbReference type="Pfam" id="PF13487">
    <property type="entry name" value="HD_5"/>
    <property type="match status" value="1"/>
</dbReference>
<dbReference type="Proteomes" id="UP000541810">
    <property type="component" value="Unassembled WGS sequence"/>
</dbReference>
<dbReference type="InterPro" id="IPR003607">
    <property type="entry name" value="HD/PDEase_dom"/>
</dbReference>
<dbReference type="PANTHER" id="PTHR43155">
    <property type="entry name" value="CYCLIC DI-GMP PHOSPHODIESTERASE PA4108-RELATED"/>
    <property type="match status" value="1"/>
</dbReference>
<feature type="domain" description="HD-GYP" evidence="2">
    <location>
        <begin position="334"/>
        <end position="529"/>
    </location>
</feature>
<keyword evidence="4" id="KW-1185">Reference proteome</keyword>
<dbReference type="PROSITE" id="PS51832">
    <property type="entry name" value="HD_GYP"/>
    <property type="match status" value="1"/>
</dbReference>
<dbReference type="Gene3D" id="1.10.3210.10">
    <property type="entry name" value="Hypothetical protein af1432"/>
    <property type="match status" value="1"/>
</dbReference>
<accession>A0A7X0LK39</accession>
<dbReference type="SMART" id="SM00471">
    <property type="entry name" value="HDc"/>
    <property type="match status" value="1"/>
</dbReference>
<sequence length="545" mass="60309">MTPTQANPAPHRLADRIEAMGLSLLNLNAEGSATFVCGGSWFEKTLVESNIFRRAVKSQFNVLCDGESSLITLFPCVYLAKLKTEPVSAEGQTCEAVLMLGPELLKGEMLHRLLDEAKLDHQATISRIESDRLVNEAEANRIALTLGWMHSDSEVLSLRRRELHHLSEELADNYEELSLLYKLSCSMSLDQPPTHFFNEACAELQEVSGLGWIALQITEEQPRLQQLRGAIYTAGAIDSARPIRQLGRELMRDYGGTTDTTIIDDTAKMPGVASRVGSNLLIVPLVRDGQTLGVLFGGDRTDHEHIDSVDAKLCASLCNTLAIFLENLMFLEDAQSMFLGTLHALTSAIDAKDSYTFGHSERVALLSEMLARAAGIDEATVERIYLAGLVHDVGKIGVPERVLCKAGRLTDDEFELIKMHPGIGANMLRDIRQMEDLIPGVFYHHERWDGSGYPEKRAGHDIPLFGRVIGLADAFDAMSSDRTYRSALRIEEVLAEIERCMGSHFDPDLAEVFLNLDFEPYFNMIQNHHAARSFGSDSVKGSTSS</sequence>
<dbReference type="CDD" id="cd00077">
    <property type="entry name" value="HDc"/>
    <property type="match status" value="1"/>
</dbReference>
<dbReference type="AlphaFoldDB" id="A0A7X0LK39"/>
<dbReference type="EMBL" id="JACHGY010000001">
    <property type="protein sequence ID" value="MBB6430035.1"/>
    <property type="molecule type" value="Genomic_DNA"/>
</dbReference>